<sequence length="118" mass="14342">MSRKVETEIMKIKWQDNNKKVELDVELDELKGWLKIDVIEDESEEELQERIQEAINEKYNKPDYNNWHRHNRHVGYSKKVSEDGDDYFGHFKEPLITEVEDSTIFYKDEIERSHQEEL</sequence>
<reference evidence="1 2" key="1">
    <citation type="journal article" date="2024" name="Front. Microbiol.">
        <title>Pangenomic and biochemical analyses of Helcococcus ovis reveal widespread tetracycline resistance and a novel bacterial species, Helcococcus bovis.</title>
        <authorList>
            <person name="Cunha F."/>
            <person name="Zhai Y."/>
            <person name="Casaro S."/>
            <person name="Jones K.L."/>
            <person name="Hernandez M."/>
            <person name="Bisinotto R.S."/>
            <person name="Kariyawasam S."/>
            <person name="Brown M.B."/>
            <person name="Phillips A."/>
            <person name="Jeong K.C."/>
            <person name="Galvao K.N."/>
        </authorList>
    </citation>
    <scope>NUCLEOTIDE SEQUENCE [LARGE SCALE GENOMIC DNA]</scope>
    <source>
        <strain evidence="1 2">KG197</strain>
    </source>
</reference>
<proteinExistence type="predicted"/>
<dbReference type="EMBL" id="JBFNFH010000012">
    <property type="protein sequence ID" value="MFM1525111.1"/>
    <property type="molecule type" value="Genomic_DNA"/>
</dbReference>
<keyword evidence="2" id="KW-1185">Reference proteome</keyword>
<dbReference type="Proteomes" id="UP001629536">
    <property type="component" value="Unassembled WGS sequence"/>
</dbReference>
<dbReference type="RefSeq" id="WP_408126678.1">
    <property type="nucleotide sequence ID" value="NZ_JBFNFH010000012.1"/>
</dbReference>
<evidence type="ECO:0000313" key="2">
    <source>
        <dbReference type="Proteomes" id="UP001629536"/>
    </source>
</evidence>
<gene>
    <name evidence="1" type="ORF">ABGF40_05425</name>
</gene>
<accession>A0ABW9F6T0</accession>
<name>A0ABW9F6T0_9FIRM</name>
<evidence type="ECO:0000313" key="1">
    <source>
        <dbReference type="EMBL" id="MFM1525111.1"/>
    </source>
</evidence>
<protein>
    <submittedName>
        <fullName evidence="1">Uncharacterized protein</fullName>
    </submittedName>
</protein>
<comment type="caution">
    <text evidence="1">The sequence shown here is derived from an EMBL/GenBank/DDBJ whole genome shotgun (WGS) entry which is preliminary data.</text>
</comment>
<organism evidence="1 2">
    <name type="scientific">Helcococcus bovis</name>
    <dbReference type="NCBI Taxonomy" id="3153252"/>
    <lineage>
        <taxon>Bacteria</taxon>
        <taxon>Bacillati</taxon>
        <taxon>Bacillota</taxon>
        <taxon>Tissierellia</taxon>
        <taxon>Tissierellales</taxon>
        <taxon>Peptoniphilaceae</taxon>
        <taxon>Helcococcus</taxon>
    </lineage>
</organism>